<sequence>MQAIRVFTCLLVMALVYVPNQSQAKASGENDEGFVISADRVEGGIMIPQVVMGETSTGKSKPMIRFQYRNATLYGMKLTKVLSTDEGPVTVIMQAHGPVHMTNMSADASAFSLKGACLTAGKPIPDPGLKKVTMLVHKMEASKGELDRLTLTTVKGNHGQQRPDAPKVLQDLASLPLLEAKEAVGKLMNGHLPLTCEDKKEEKENSSVKPSSPFDDAKKALPVPSKVAIKKPDAKPDKPDTKHIVKHVKKPLDDAADPVKRAKKPLKDVADPVKRVKKPIDNVAKPVKDHVEKPVKKVSKVINKTKETANRETKKIKKTVQQTKQQLCSETGKLNGSVPKMFGLRLIDEAQKEKVALSSLCPNDKAATKQLKIVQSQLLKNLNLPSLEKDQLADPDLLNKMEKEIESHSALKLLPDLLKPLDGLF</sequence>
<evidence type="ECO:0000313" key="3">
    <source>
        <dbReference type="EMBL" id="MDN4524438.1"/>
    </source>
</evidence>
<keyword evidence="2" id="KW-0732">Signal</keyword>
<feature type="compositionally biased region" description="Basic and acidic residues" evidence="1">
    <location>
        <begin position="230"/>
        <end position="243"/>
    </location>
</feature>
<keyword evidence="4" id="KW-1185">Reference proteome</keyword>
<dbReference type="EMBL" id="JAUHTR010000003">
    <property type="protein sequence ID" value="MDN4524438.1"/>
    <property type="molecule type" value="Genomic_DNA"/>
</dbReference>
<feature type="compositionally biased region" description="Basic and acidic residues" evidence="1">
    <location>
        <begin position="196"/>
        <end position="206"/>
    </location>
</feature>
<evidence type="ECO:0000256" key="2">
    <source>
        <dbReference type="SAM" id="SignalP"/>
    </source>
</evidence>
<feature type="chain" id="PRO_5045214851" evidence="2">
    <location>
        <begin position="25"/>
        <end position="425"/>
    </location>
</feature>
<protein>
    <submittedName>
        <fullName evidence="3">Uncharacterized protein</fullName>
    </submittedName>
</protein>
<accession>A0ABT8HUL8</accession>
<evidence type="ECO:0000256" key="1">
    <source>
        <dbReference type="SAM" id="MobiDB-lite"/>
    </source>
</evidence>
<dbReference type="RefSeq" id="WP_301165484.1">
    <property type="nucleotide sequence ID" value="NZ_JAUHTR010000003.1"/>
</dbReference>
<dbReference type="Proteomes" id="UP001172721">
    <property type="component" value="Unassembled WGS sequence"/>
</dbReference>
<organism evidence="3 4">
    <name type="scientific">Fictibacillus fluitans</name>
    <dbReference type="NCBI Taxonomy" id="3058422"/>
    <lineage>
        <taxon>Bacteria</taxon>
        <taxon>Bacillati</taxon>
        <taxon>Bacillota</taxon>
        <taxon>Bacilli</taxon>
        <taxon>Bacillales</taxon>
        <taxon>Fictibacillaceae</taxon>
        <taxon>Fictibacillus</taxon>
    </lineage>
</organism>
<proteinExistence type="predicted"/>
<gene>
    <name evidence="3" type="ORF">QYB97_08135</name>
</gene>
<name>A0ABT8HUL8_9BACL</name>
<comment type="caution">
    <text evidence="3">The sequence shown here is derived from an EMBL/GenBank/DDBJ whole genome shotgun (WGS) entry which is preliminary data.</text>
</comment>
<reference evidence="3" key="1">
    <citation type="submission" date="2023-07" db="EMBL/GenBank/DDBJ databases">
        <title>Fictibacillus sp. isolated from freshwater pond.</title>
        <authorList>
            <person name="Kirdat K."/>
            <person name="Bhat A."/>
            <person name="Mourya A."/>
            <person name="Yadav A."/>
        </authorList>
    </citation>
    <scope>NUCLEOTIDE SEQUENCE</scope>
    <source>
        <strain evidence="3">NE201</strain>
    </source>
</reference>
<evidence type="ECO:0000313" key="4">
    <source>
        <dbReference type="Proteomes" id="UP001172721"/>
    </source>
</evidence>
<feature type="region of interest" description="Disordered" evidence="1">
    <location>
        <begin position="195"/>
        <end position="243"/>
    </location>
</feature>
<feature type="signal peptide" evidence="2">
    <location>
        <begin position="1"/>
        <end position="24"/>
    </location>
</feature>